<evidence type="ECO:0000256" key="1">
    <source>
        <dbReference type="ARBA" id="ARBA00022603"/>
    </source>
</evidence>
<keyword evidence="2" id="KW-0808">Transferase</keyword>
<dbReference type="PROSITE" id="PS01261">
    <property type="entry name" value="UPF0020"/>
    <property type="match status" value="1"/>
</dbReference>
<dbReference type="InterPro" id="IPR053943">
    <property type="entry name" value="RlmKL-like_Mtase_CS"/>
</dbReference>
<keyword evidence="1" id="KW-0489">Methyltransferase</keyword>
<dbReference type="PANTHER" id="PTHR47313:SF1">
    <property type="entry name" value="RIBOSOMAL RNA LARGE SUBUNIT METHYLTRANSFERASE K_L"/>
    <property type="match status" value="1"/>
</dbReference>
<sequence length="252" mass="28567">RGYRKLYGTTQLKETLAAGMLFLTFWRPERPFLDPFCGTGTIPIEAALMGGNIAPGLGRSFAAEDWPTLEPRLWAEAREEAREAATPRPSLHIVGSDIDEDALGLARYHARQAGVSGAIRFEQRDFNDLRCDREYGCLIANPPYGDRTHDREKVQDLYRGVPDVLRRFPTWSHYILTSHPDFEQLIGQEADRRRKLYNGKIACTYFQFHGPHPAETKAPGSTVEPAFGGLSEKALTQAELFRNRLKKRARHL</sequence>
<feature type="non-terminal residue" evidence="4">
    <location>
        <position position="252"/>
    </location>
</feature>
<proteinExistence type="predicted"/>
<dbReference type="EMBL" id="BART01031836">
    <property type="protein sequence ID" value="GAH17643.1"/>
    <property type="molecule type" value="Genomic_DNA"/>
</dbReference>
<accession>X1FA64</accession>
<organism evidence="4">
    <name type="scientific">marine sediment metagenome</name>
    <dbReference type="NCBI Taxonomy" id="412755"/>
    <lineage>
        <taxon>unclassified sequences</taxon>
        <taxon>metagenomes</taxon>
        <taxon>ecological metagenomes</taxon>
    </lineage>
</organism>
<dbReference type="InterPro" id="IPR002052">
    <property type="entry name" value="DNA_methylase_N6_adenine_CS"/>
</dbReference>
<dbReference type="InterPro" id="IPR029063">
    <property type="entry name" value="SAM-dependent_MTases_sf"/>
</dbReference>
<feature type="domain" description="Ribosomal RNA large subunit methyltransferase K/L-like methyltransferase" evidence="3">
    <location>
        <begin position="1"/>
        <end position="205"/>
    </location>
</feature>
<feature type="non-terminal residue" evidence="4">
    <location>
        <position position="1"/>
    </location>
</feature>
<reference evidence="4" key="1">
    <citation type="journal article" date="2014" name="Front. Microbiol.">
        <title>High frequency of phylogenetically diverse reductive dehalogenase-homologous genes in deep subseafloor sedimentary metagenomes.</title>
        <authorList>
            <person name="Kawai M."/>
            <person name="Futagami T."/>
            <person name="Toyoda A."/>
            <person name="Takaki Y."/>
            <person name="Nishi S."/>
            <person name="Hori S."/>
            <person name="Arai W."/>
            <person name="Tsubouchi T."/>
            <person name="Morono Y."/>
            <person name="Uchiyama I."/>
            <person name="Ito T."/>
            <person name="Fujiyama A."/>
            <person name="Inagaki F."/>
            <person name="Takami H."/>
        </authorList>
    </citation>
    <scope>NUCLEOTIDE SEQUENCE</scope>
    <source>
        <strain evidence="4">Expedition CK06-06</strain>
    </source>
</reference>
<evidence type="ECO:0000313" key="4">
    <source>
        <dbReference type="EMBL" id="GAH17643.1"/>
    </source>
</evidence>
<dbReference type="PANTHER" id="PTHR47313">
    <property type="entry name" value="RIBOSOMAL RNA LARGE SUBUNIT METHYLTRANSFERASE K/L"/>
    <property type="match status" value="1"/>
</dbReference>
<protein>
    <recommendedName>
        <fullName evidence="3">Ribosomal RNA large subunit methyltransferase K/L-like methyltransferase domain-containing protein</fullName>
    </recommendedName>
</protein>
<dbReference type="AlphaFoldDB" id="X1FA64"/>
<dbReference type="Pfam" id="PF01170">
    <property type="entry name" value="UPF0020"/>
    <property type="match status" value="1"/>
</dbReference>
<evidence type="ECO:0000256" key="2">
    <source>
        <dbReference type="ARBA" id="ARBA00022679"/>
    </source>
</evidence>
<dbReference type="Gene3D" id="3.40.50.150">
    <property type="entry name" value="Vaccinia Virus protein VP39"/>
    <property type="match status" value="1"/>
</dbReference>
<dbReference type="SUPFAM" id="SSF53335">
    <property type="entry name" value="S-adenosyl-L-methionine-dependent methyltransferases"/>
    <property type="match status" value="1"/>
</dbReference>
<gene>
    <name evidence="4" type="ORF">S01H4_55206</name>
</gene>
<comment type="caution">
    <text evidence="4">The sequence shown here is derived from an EMBL/GenBank/DDBJ whole genome shotgun (WGS) entry which is preliminary data.</text>
</comment>
<dbReference type="GO" id="GO:0003676">
    <property type="term" value="F:nucleic acid binding"/>
    <property type="evidence" value="ECO:0007669"/>
    <property type="project" value="InterPro"/>
</dbReference>
<dbReference type="GO" id="GO:0070043">
    <property type="term" value="F:rRNA (guanine-N7-)-methyltransferase activity"/>
    <property type="evidence" value="ECO:0007669"/>
    <property type="project" value="TreeGrafter"/>
</dbReference>
<evidence type="ECO:0000259" key="3">
    <source>
        <dbReference type="Pfam" id="PF01170"/>
    </source>
</evidence>
<dbReference type="PROSITE" id="PS00092">
    <property type="entry name" value="N6_MTASE"/>
    <property type="match status" value="1"/>
</dbReference>
<dbReference type="InterPro" id="IPR000241">
    <property type="entry name" value="RlmKL-like_Mtase"/>
</dbReference>
<dbReference type="GO" id="GO:0008990">
    <property type="term" value="F:rRNA (guanine-N2-)-methyltransferase activity"/>
    <property type="evidence" value="ECO:0007669"/>
    <property type="project" value="TreeGrafter"/>
</dbReference>
<name>X1FA64_9ZZZZ</name>